<dbReference type="Proteomes" id="UP000018877">
    <property type="component" value="Unassembled WGS sequence"/>
</dbReference>
<dbReference type="EMBL" id="ALAN01000071">
    <property type="protein sequence ID" value="ETI68389.1"/>
    <property type="molecule type" value="Genomic_DNA"/>
</dbReference>
<feature type="transmembrane region" description="Helical" evidence="1">
    <location>
        <begin position="39"/>
        <end position="57"/>
    </location>
</feature>
<evidence type="ECO:0000256" key="1">
    <source>
        <dbReference type="SAM" id="Phobius"/>
    </source>
</evidence>
<evidence type="ECO:0000313" key="2">
    <source>
        <dbReference type="EMBL" id="ETI68389.1"/>
    </source>
</evidence>
<gene>
    <name evidence="2" type="ORF">BAVI_12999</name>
</gene>
<comment type="caution">
    <text evidence="2">The sequence shown here is derived from an EMBL/GenBank/DDBJ whole genome shotgun (WGS) entry which is preliminary data.</text>
</comment>
<dbReference type="RefSeq" id="WP_024028783.1">
    <property type="nucleotide sequence ID" value="NZ_ALAN01000071.1"/>
</dbReference>
<keyword evidence="3" id="KW-1185">Reference proteome</keyword>
<sequence>MAKKKSNKSDEKIGLIISQIIITAILIVDIFVFINQDSIIAKSLAAISFVGFMFLLIPSLKLTLKLKG</sequence>
<dbReference type="AlphaFoldDB" id="A0AB94IMZ3"/>
<feature type="transmembrane region" description="Helical" evidence="1">
    <location>
        <begin position="12"/>
        <end position="33"/>
    </location>
</feature>
<proteinExistence type="predicted"/>
<keyword evidence="1" id="KW-0472">Membrane</keyword>
<organism evidence="2 3">
    <name type="scientific">Neobacillus vireti LMG 21834</name>
    <dbReference type="NCBI Taxonomy" id="1131730"/>
    <lineage>
        <taxon>Bacteria</taxon>
        <taxon>Bacillati</taxon>
        <taxon>Bacillota</taxon>
        <taxon>Bacilli</taxon>
        <taxon>Bacillales</taxon>
        <taxon>Bacillaceae</taxon>
        <taxon>Neobacillus</taxon>
    </lineage>
</organism>
<evidence type="ECO:0000313" key="3">
    <source>
        <dbReference type="Proteomes" id="UP000018877"/>
    </source>
</evidence>
<accession>A0AB94IMZ3</accession>
<keyword evidence="1" id="KW-1133">Transmembrane helix</keyword>
<name>A0AB94IMZ3_9BACI</name>
<reference evidence="2 3" key="1">
    <citation type="journal article" date="2014" name="Environ. Microbiol.">
        <title>The nitrate-ammonifying and nosZ-carrying bacterium Bacillus vireti is a potent source and sink for nitric and nitrous oxide under high nitrate conditions.</title>
        <authorList>
            <person name="Mania D."/>
            <person name="Heylen K."/>
            <person name="van Spanning R.J."/>
            <person name="Frostegard A."/>
        </authorList>
    </citation>
    <scope>NUCLEOTIDE SEQUENCE [LARGE SCALE GENOMIC DNA]</scope>
    <source>
        <strain evidence="2 3">LMG 21834</strain>
    </source>
</reference>
<protein>
    <submittedName>
        <fullName evidence="2">Uncharacterized protein</fullName>
    </submittedName>
</protein>
<keyword evidence="1" id="KW-0812">Transmembrane</keyword>